<organism evidence="1 2">
    <name type="scientific">Thelephora terrestris</name>
    <dbReference type="NCBI Taxonomy" id="56493"/>
    <lineage>
        <taxon>Eukaryota</taxon>
        <taxon>Fungi</taxon>
        <taxon>Dikarya</taxon>
        <taxon>Basidiomycota</taxon>
        <taxon>Agaricomycotina</taxon>
        <taxon>Agaricomycetes</taxon>
        <taxon>Thelephorales</taxon>
        <taxon>Thelephoraceae</taxon>
        <taxon>Thelephora</taxon>
    </lineage>
</organism>
<name>A0A9P6HGQ3_9AGAM</name>
<dbReference type="EMBL" id="WIUZ02000007">
    <property type="protein sequence ID" value="KAF9785543.1"/>
    <property type="molecule type" value="Genomic_DNA"/>
</dbReference>
<accession>A0A9P6HGQ3</accession>
<reference evidence="1" key="1">
    <citation type="journal article" date="2020" name="Nat. Commun.">
        <title>Large-scale genome sequencing of mycorrhizal fungi provides insights into the early evolution of symbiotic traits.</title>
        <authorList>
            <person name="Miyauchi S."/>
            <person name="Kiss E."/>
            <person name="Kuo A."/>
            <person name="Drula E."/>
            <person name="Kohler A."/>
            <person name="Sanchez-Garcia M."/>
            <person name="Morin E."/>
            <person name="Andreopoulos B."/>
            <person name="Barry K.W."/>
            <person name="Bonito G."/>
            <person name="Buee M."/>
            <person name="Carver A."/>
            <person name="Chen C."/>
            <person name="Cichocki N."/>
            <person name="Clum A."/>
            <person name="Culley D."/>
            <person name="Crous P.W."/>
            <person name="Fauchery L."/>
            <person name="Girlanda M."/>
            <person name="Hayes R.D."/>
            <person name="Keri Z."/>
            <person name="LaButti K."/>
            <person name="Lipzen A."/>
            <person name="Lombard V."/>
            <person name="Magnuson J."/>
            <person name="Maillard F."/>
            <person name="Murat C."/>
            <person name="Nolan M."/>
            <person name="Ohm R.A."/>
            <person name="Pangilinan J."/>
            <person name="Pereira M.F."/>
            <person name="Perotto S."/>
            <person name="Peter M."/>
            <person name="Pfister S."/>
            <person name="Riley R."/>
            <person name="Sitrit Y."/>
            <person name="Stielow J.B."/>
            <person name="Szollosi G."/>
            <person name="Zifcakova L."/>
            <person name="Stursova M."/>
            <person name="Spatafora J.W."/>
            <person name="Tedersoo L."/>
            <person name="Vaario L.M."/>
            <person name="Yamada A."/>
            <person name="Yan M."/>
            <person name="Wang P."/>
            <person name="Xu J."/>
            <person name="Bruns T."/>
            <person name="Baldrian P."/>
            <person name="Vilgalys R."/>
            <person name="Dunand C."/>
            <person name="Henrissat B."/>
            <person name="Grigoriev I.V."/>
            <person name="Hibbett D."/>
            <person name="Nagy L.G."/>
            <person name="Martin F.M."/>
        </authorList>
    </citation>
    <scope>NUCLEOTIDE SEQUENCE</scope>
    <source>
        <strain evidence="1">UH-Tt-Lm1</strain>
    </source>
</reference>
<reference evidence="1" key="2">
    <citation type="submission" date="2020-11" db="EMBL/GenBank/DDBJ databases">
        <authorList>
            <consortium name="DOE Joint Genome Institute"/>
            <person name="Kuo A."/>
            <person name="Miyauchi S."/>
            <person name="Kiss E."/>
            <person name="Drula E."/>
            <person name="Kohler A."/>
            <person name="Sanchez-Garcia M."/>
            <person name="Andreopoulos B."/>
            <person name="Barry K.W."/>
            <person name="Bonito G."/>
            <person name="Buee M."/>
            <person name="Carver A."/>
            <person name="Chen C."/>
            <person name="Cichocki N."/>
            <person name="Clum A."/>
            <person name="Culley D."/>
            <person name="Crous P.W."/>
            <person name="Fauchery L."/>
            <person name="Girlanda M."/>
            <person name="Hayes R."/>
            <person name="Keri Z."/>
            <person name="Labutti K."/>
            <person name="Lipzen A."/>
            <person name="Lombard V."/>
            <person name="Magnuson J."/>
            <person name="Maillard F."/>
            <person name="Morin E."/>
            <person name="Murat C."/>
            <person name="Nolan M."/>
            <person name="Ohm R."/>
            <person name="Pangilinan J."/>
            <person name="Pereira M."/>
            <person name="Perotto S."/>
            <person name="Peter M."/>
            <person name="Riley R."/>
            <person name="Sitrit Y."/>
            <person name="Stielow B."/>
            <person name="Szollosi G."/>
            <person name="Zifcakova L."/>
            <person name="Stursova M."/>
            <person name="Spatafora J.W."/>
            <person name="Tedersoo L."/>
            <person name="Vaario L.-M."/>
            <person name="Yamada A."/>
            <person name="Yan M."/>
            <person name="Wang P."/>
            <person name="Xu J."/>
            <person name="Bruns T."/>
            <person name="Baldrian P."/>
            <person name="Vilgalys R."/>
            <person name="Henrissat B."/>
            <person name="Grigoriev I.V."/>
            <person name="Hibbett D."/>
            <person name="Nagy L.G."/>
            <person name="Martin F.M."/>
        </authorList>
    </citation>
    <scope>NUCLEOTIDE SEQUENCE</scope>
    <source>
        <strain evidence="1">UH-Tt-Lm1</strain>
    </source>
</reference>
<proteinExistence type="predicted"/>
<gene>
    <name evidence="1" type="ORF">BJ322DRAFT_1219069</name>
</gene>
<evidence type="ECO:0000313" key="1">
    <source>
        <dbReference type="EMBL" id="KAF9785543.1"/>
    </source>
</evidence>
<sequence length="428" mass="47909">MNARHLETANDLSVADREASAAGKDLHELRNHGSMRTSARLFSTGGTQSNFPRSFAIGGDEDARRRIHGLVSATRWRNTSRRLFLRSAARFDTAIDRSTPVLLQGVWEVVFNLKRVPTYTTKYIEYIMSIVSIFSFETERLAPIIIMEPDVAGFIHPHRQRQTGPRGHPAKAYLSSGPICLATAREVVGGMRPGFRPKTVCHQDVRRESNTARIQLSIKERRSEMSKALTKNPKEGVAANGLMIEHPPELHEREIRWRVIRVACTGLRVNLVANAPPVIREGALCIPKVDLGCLVDHGGESDNTVATAACRVEFYDAKDFEGESLRQGSQLNTTTCHGYPVNSPPRYSETCRADVYFLRRSESDTGEDRDNEDRRTMASEELQLAVPRTSDEVDPKGLMVRRCVSVAPIVNWSVVKEERKMNGVGQPY</sequence>
<comment type="caution">
    <text evidence="1">The sequence shown here is derived from an EMBL/GenBank/DDBJ whole genome shotgun (WGS) entry which is preliminary data.</text>
</comment>
<dbReference type="AlphaFoldDB" id="A0A9P6HGQ3"/>
<dbReference type="Proteomes" id="UP000736335">
    <property type="component" value="Unassembled WGS sequence"/>
</dbReference>
<evidence type="ECO:0000313" key="2">
    <source>
        <dbReference type="Proteomes" id="UP000736335"/>
    </source>
</evidence>
<keyword evidence="2" id="KW-1185">Reference proteome</keyword>
<protein>
    <submittedName>
        <fullName evidence="1">Uncharacterized protein</fullName>
    </submittedName>
</protein>